<protein>
    <submittedName>
        <fullName evidence="1">Uncharacterized protein</fullName>
    </submittedName>
</protein>
<reference evidence="1 2" key="1">
    <citation type="journal article" date="2024" name="Plant Biotechnol. J.">
        <title>Genome and CRISPR/Cas9 system of a widespread forest tree (Populus alba) in the world.</title>
        <authorList>
            <person name="Liu Y.J."/>
            <person name="Jiang P.F."/>
            <person name="Han X.M."/>
            <person name="Li X.Y."/>
            <person name="Wang H.M."/>
            <person name="Wang Y.J."/>
            <person name="Wang X.X."/>
            <person name="Zeng Q.Y."/>
        </authorList>
    </citation>
    <scope>NUCLEOTIDE SEQUENCE [LARGE SCALE GENOMIC DNA]</scope>
    <source>
        <strain evidence="2">cv. PAL-ZL1</strain>
    </source>
</reference>
<accession>A0ACC4CG32</accession>
<sequence>MPQSGVQKIVTLAKDIFAYHLQAVATAMTRSEWLHSAGQPVLYLGNQGNVQAVYLNFSYDDEKEWTIAKEGYCSSVTKKKFIIARILDTRRRGIKLLHFL</sequence>
<evidence type="ECO:0000313" key="2">
    <source>
        <dbReference type="Proteomes" id="UP000309997"/>
    </source>
</evidence>
<organism evidence="1 2">
    <name type="scientific">Populus alba</name>
    <name type="common">White poplar</name>
    <dbReference type="NCBI Taxonomy" id="43335"/>
    <lineage>
        <taxon>Eukaryota</taxon>
        <taxon>Viridiplantae</taxon>
        <taxon>Streptophyta</taxon>
        <taxon>Embryophyta</taxon>
        <taxon>Tracheophyta</taxon>
        <taxon>Spermatophyta</taxon>
        <taxon>Magnoliopsida</taxon>
        <taxon>eudicotyledons</taxon>
        <taxon>Gunneridae</taxon>
        <taxon>Pentapetalae</taxon>
        <taxon>rosids</taxon>
        <taxon>fabids</taxon>
        <taxon>Malpighiales</taxon>
        <taxon>Salicaceae</taxon>
        <taxon>Saliceae</taxon>
        <taxon>Populus</taxon>
    </lineage>
</organism>
<comment type="caution">
    <text evidence="1">The sequence shown here is derived from an EMBL/GenBank/DDBJ whole genome shotgun (WGS) entry which is preliminary data.</text>
</comment>
<evidence type="ECO:0000313" key="1">
    <source>
        <dbReference type="EMBL" id="KAL3596800.1"/>
    </source>
</evidence>
<dbReference type="Proteomes" id="UP000309997">
    <property type="component" value="Unassembled WGS sequence"/>
</dbReference>
<name>A0ACC4CG32_POPAL</name>
<gene>
    <name evidence="1" type="ORF">D5086_008437</name>
</gene>
<dbReference type="EMBL" id="RCHU02000004">
    <property type="protein sequence ID" value="KAL3596800.1"/>
    <property type="molecule type" value="Genomic_DNA"/>
</dbReference>
<proteinExistence type="predicted"/>
<keyword evidence="2" id="KW-1185">Reference proteome</keyword>